<reference evidence="1" key="1">
    <citation type="journal article" date="2015" name="ISME J.">
        <title>Draft Genome Sequence of Streptomyces incarnatus NRRL8089, which Produces the Nucleoside Antibiotic Sinefungin.</title>
        <authorList>
            <person name="Oshima K."/>
            <person name="Hattori M."/>
            <person name="Shimizu H."/>
            <person name="Fukuda K."/>
            <person name="Nemoto M."/>
            <person name="Inagaki K."/>
            <person name="Tamura T."/>
        </authorList>
    </citation>
    <scope>NUCLEOTIDE SEQUENCE</scope>
    <source>
        <strain evidence="1">FACHB-1277</strain>
    </source>
</reference>
<dbReference type="EMBL" id="JACJPY010000029">
    <property type="protein sequence ID" value="MBD2150581.1"/>
    <property type="molecule type" value="Genomic_DNA"/>
</dbReference>
<evidence type="ECO:0000313" key="2">
    <source>
        <dbReference type="Proteomes" id="UP000631421"/>
    </source>
</evidence>
<name>A0A926USR5_9CYAN</name>
<proteinExistence type="predicted"/>
<dbReference type="Proteomes" id="UP000631421">
    <property type="component" value="Unassembled WGS sequence"/>
</dbReference>
<evidence type="ECO:0000313" key="1">
    <source>
        <dbReference type="EMBL" id="MBD2150581.1"/>
    </source>
</evidence>
<dbReference type="RefSeq" id="WP_190350945.1">
    <property type="nucleotide sequence ID" value="NZ_JACJPY010000029.1"/>
</dbReference>
<protein>
    <submittedName>
        <fullName evidence="1">Uncharacterized protein</fullName>
    </submittedName>
</protein>
<dbReference type="AlphaFoldDB" id="A0A926USR5"/>
<sequence>MTRKDIFIDNNIAKNFSNPLDPEYKQLIKWLIEYSSNPKKHDDNAHLVVSKKLIAEYYRTMGHAASGNNIAVIINLLTQQSRLNRISNEQIKEFKQKYFTNKVKRKLTSNEEDREHIPVVLLSDRKYALTLDEKFTEDLLNFPSFAATVGKKPSDIPYDK</sequence>
<accession>A0A926USR5</accession>
<comment type="caution">
    <text evidence="1">The sequence shown here is derived from an EMBL/GenBank/DDBJ whole genome shotgun (WGS) entry which is preliminary data.</text>
</comment>
<gene>
    <name evidence="1" type="ORF">H6F44_10675</name>
</gene>
<reference evidence="1" key="2">
    <citation type="submission" date="2020-08" db="EMBL/GenBank/DDBJ databases">
        <authorList>
            <person name="Chen M."/>
            <person name="Teng W."/>
            <person name="Zhao L."/>
            <person name="Hu C."/>
            <person name="Zhou Y."/>
            <person name="Han B."/>
            <person name="Song L."/>
            <person name="Shu W."/>
        </authorList>
    </citation>
    <scope>NUCLEOTIDE SEQUENCE</scope>
    <source>
        <strain evidence="1">FACHB-1277</strain>
    </source>
</reference>
<organism evidence="1 2">
    <name type="scientific">Pseudanabaena cinerea FACHB-1277</name>
    <dbReference type="NCBI Taxonomy" id="2949581"/>
    <lineage>
        <taxon>Bacteria</taxon>
        <taxon>Bacillati</taxon>
        <taxon>Cyanobacteriota</taxon>
        <taxon>Cyanophyceae</taxon>
        <taxon>Pseudanabaenales</taxon>
        <taxon>Pseudanabaenaceae</taxon>
        <taxon>Pseudanabaena</taxon>
        <taxon>Pseudanabaena cinerea</taxon>
    </lineage>
</organism>
<keyword evidence="2" id="KW-1185">Reference proteome</keyword>